<sequence>MQKLFTTIPIPPPYHYHHRTQMRRSCGAAIWSVRDAQLPRPLSRRRPLHVGGTAEEGASSVGGSAQCTTKPRPMRGLPRHAEVK</sequence>
<reference evidence="2 3" key="1">
    <citation type="submission" date="2019-05" db="EMBL/GenBank/DDBJ databases">
        <title>Another draft genome of Portunus trituberculatus and its Hox gene families provides insights of decapod evolution.</title>
        <authorList>
            <person name="Jeong J.-H."/>
            <person name="Song I."/>
            <person name="Kim S."/>
            <person name="Choi T."/>
            <person name="Kim D."/>
            <person name="Ryu S."/>
            <person name="Kim W."/>
        </authorList>
    </citation>
    <scope>NUCLEOTIDE SEQUENCE [LARGE SCALE GENOMIC DNA]</scope>
    <source>
        <tissue evidence="2">Muscle</tissue>
    </source>
</reference>
<protein>
    <submittedName>
        <fullName evidence="2">Uncharacterized protein</fullName>
    </submittedName>
</protein>
<accession>A0A5B7HMN1</accession>
<comment type="caution">
    <text evidence="2">The sequence shown here is derived from an EMBL/GenBank/DDBJ whole genome shotgun (WGS) entry which is preliminary data.</text>
</comment>
<dbReference type="Proteomes" id="UP000324222">
    <property type="component" value="Unassembled WGS sequence"/>
</dbReference>
<keyword evidence="3" id="KW-1185">Reference proteome</keyword>
<proteinExistence type="predicted"/>
<name>A0A5B7HMN1_PORTR</name>
<dbReference type="EMBL" id="VSRR010037319">
    <property type="protein sequence ID" value="MPC73690.1"/>
    <property type="molecule type" value="Genomic_DNA"/>
</dbReference>
<dbReference type="AlphaFoldDB" id="A0A5B7HMN1"/>
<feature type="region of interest" description="Disordered" evidence="1">
    <location>
        <begin position="40"/>
        <end position="84"/>
    </location>
</feature>
<evidence type="ECO:0000313" key="2">
    <source>
        <dbReference type="EMBL" id="MPC73690.1"/>
    </source>
</evidence>
<evidence type="ECO:0000256" key="1">
    <source>
        <dbReference type="SAM" id="MobiDB-lite"/>
    </source>
</evidence>
<organism evidence="2 3">
    <name type="scientific">Portunus trituberculatus</name>
    <name type="common">Swimming crab</name>
    <name type="synonym">Neptunus trituberculatus</name>
    <dbReference type="NCBI Taxonomy" id="210409"/>
    <lineage>
        <taxon>Eukaryota</taxon>
        <taxon>Metazoa</taxon>
        <taxon>Ecdysozoa</taxon>
        <taxon>Arthropoda</taxon>
        <taxon>Crustacea</taxon>
        <taxon>Multicrustacea</taxon>
        <taxon>Malacostraca</taxon>
        <taxon>Eumalacostraca</taxon>
        <taxon>Eucarida</taxon>
        <taxon>Decapoda</taxon>
        <taxon>Pleocyemata</taxon>
        <taxon>Brachyura</taxon>
        <taxon>Eubrachyura</taxon>
        <taxon>Portunoidea</taxon>
        <taxon>Portunidae</taxon>
        <taxon>Portuninae</taxon>
        <taxon>Portunus</taxon>
    </lineage>
</organism>
<gene>
    <name evidence="2" type="ORF">E2C01_068026</name>
</gene>
<evidence type="ECO:0000313" key="3">
    <source>
        <dbReference type="Proteomes" id="UP000324222"/>
    </source>
</evidence>